<gene>
    <name evidence="2" type="ORF">O181_006821</name>
</gene>
<feature type="compositionally biased region" description="Basic and acidic residues" evidence="1">
    <location>
        <begin position="204"/>
        <end position="224"/>
    </location>
</feature>
<feature type="compositionally biased region" description="Acidic residues" evidence="1">
    <location>
        <begin position="602"/>
        <end position="613"/>
    </location>
</feature>
<dbReference type="EMBL" id="AVOT02001492">
    <property type="protein sequence ID" value="MBW0467106.1"/>
    <property type="molecule type" value="Genomic_DNA"/>
</dbReference>
<feature type="region of interest" description="Disordered" evidence="1">
    <location>
        <begin position="204"/>
        <end position="231"/>
    </location>
</feature>
<feature type="region of interest" description="Disordered" evidence="1">
    <location>
        <begin position="594"/>
        <end position="641"/>
    </location>
</feature>
<evidence type="ECO:0000313" key="3">
    <source>
        <dbReference type="Proteomes" id="UP000765509"/>
    </source>
</evidence>
<sequence>MSPVHLRDLGFQRHQPEDIKGFSRTRRPGRGHLAHSDGWQDIEGNHTHSAIHIPIPQKSQTRGLEGYGSSSSAPPTPQRPFSIKHGQQEAQPGIPLGRTWSKLPEDLSQRDRLQRPYGNHQRLESHQAVQTPGGEGKQDKGESSHYLSYRRTTDPDRAYSDSFRLRRSRPNQLSSGFKPFRNKQISGQESLFFTIQGGFQEETRIQDQKQDHLQPKEERVRPNDPEAVGFGEGITQEPEVVSHNSRISSTINRNIAPTQIEHKFVTPESNLKIDALWLQMSQYAEQTKKQFSEAEATHERMKKLAASMDKIFNTLQEGHAQLSKASEETKKILNVVFEEQNHDKRDKNCLNQDINKRFNVYHNLKPQPQAHFMDNPYQQVDIKLDSMLVNKERSPSQYQDRDIMSYSEKEALKQLPQASSWPIFSGTGEYDHMKLMDYIDGLFIDVPSIPDYAVTARLNTEFEVHARIWYTETKEIHGRRNWSWWTIEIIQNYSNGTCIWQQTMSFEIAKYSVEKDPYELCLRQSKRLEAVDPQMNIQMRNHKLLTQIPGELGGVQRQTKKRVVEVTKKKNSCNNYGSTDHYANNCPKAKKKVYSIEKVPEEESPTEESESDSMGDAVRDQSDEEKQPREEFLLEYQEETP</sequence>
<evidence type="ECO:0000313" key="2">
    <source>
        <dbReference type="EMBL" id="MBW0467106.1"/>
    </source>
</evidence>
<comment type="caution">
    <text evidence="2">The sequence shown here is derived from an EMBL/GenBank/DDBJ whole genome shotgun (WGS) entry which is preliminary data.</text>
</comment>
<reference evidence="2" key="1">
    <citation type="submission" date="2021-03" db="EMBL/GenBank/DDBJ databases">
        <title>Draft genome sequence of rust myrtle Austropuccinia psidii MF-1, a brazilian biotype.</title>
        <authorList>
            <person name="Quecine M.C."/>
            <person name="Pachon D.M.R."/>
            <person name="Bonatelli M.L."/>
            <person name="Correr F.H."/>
            <person name="Franceschini L.M."/>
            <person name="Leite T.F."/>
            <person name="Margarido G.R.A."/>
            <person name="Almeida C.A."/>
            <person name="Ferrarezi J.A."/>
            <person name="Labate C.A."/>
        </authorList>
    </citation>
    <scope>NUCLEOTIDE SEQUENCE</scope>
    <source>
        <strain evidence="2">MF-1</strain>
    </source>
</reference>
<dbReference type="AlphaFoldDB" id="A0A9Q3BLL6"/>
<dbReference type="Proteomes" id="UP000765509">
    <property type="component" value="Unassembled WGS sequence"/>
</dbReference>
<feature type="compositionally biased region" description="Basic and acidic residues" evidence="1">
    <location>
        <begin position="1"/>
        <end position="21"/>
    </location>
</feature>
<feature type="compositionally biased region" description="Basic and acidic residues" evidence="1">
    <location>
        <begin position="617"/>
        <end position="632"/>
    </location>
</feature>
<keyword evidence="3" id="KW-1185">Reference proteome</keyword>
<protein>
    <submittedName>
        <fullName evidence="2">Uncharacterized protein</fullName>
    </submittedName>
</protein>
<feature type="region of interest" description="Disordered" evidence="1">
    <location>
        <begin position="1"/>
        <end position="43"/>
    </location>
</feature>
<organism evidence="2 3">
    <name type="scientific">Austropuccinia psidii MF-1</name>
    <dbReference type="NCBI Taxonomy" id="1389203"/>
    <lineage>
        <taxon>Eukaryota</taxon>
        <taxon>Fungi</taxon>
        <taxon>Dikarya</taxon>
        <taxon>Basidiomycota</taxon>
        <taxon>Pucciniomycotina</taxon>
        <taxon>Pucciniomycetes</taxon>
        <taxon>Pucciniales</taxon>
        <taxon>Sphaerophragmiaceae</taxon>
        <taxon>Austropuccinia</taxon>
    </lineage>
</organism>
<evidence type="ECO:0000256" key="1">
    <source>
        <dbReference type="SAM" id="MobiDB-lite"/>
    </source>
</evidence>
<name>A0A9Q3BLL6_9BASI</name>
<feature type="compositionally biased region" description="Polar residues" evidence="1">
    <location>
        <begin position="58"/>
        <end position="73"/>
    </location>
</feature>
<feature type="region of interest" description="Disordered" evidence="1">
    <location>
        <begin position="58"/>
        <end position="101"/>
    </location>
</feature>
<feature type="compositionally biased region" description="Basic residues" evidence="1">
    <location>
        <begin position="23"/>
        <end position="33"/>
    </location>
</feature>
<proteinExistence type="predicted"/>
<feature type="region of interest" description="Disordered" evidence="1">
    <location>
        <begin position="115"/>
        <end position="160"/>
    </location>
</feature>
<accession>A0A9Q3BLL6</accession>